<keyword evidence="6" id="KW-1185">Reference proteome</keyword>
<reference evidence="5 6" key="1">
    <citation type="submission" date="2019-05" db="EMBL/GenBank/DDBJ databases">
        <title>Mikania micrantha, genome provides insights into the molecular mechanism of rapid growth.</title>
        <authorList>
            <person name="Liu B."/>
        </authorList>
    </citation>
    <scope>NUCLEOTIDE SEQUENCE [LARGE SCALE GENOMIC DNA]</scope>
    <source>
        <strain evidence="5">NLD-2019</strain>
        <tissue evidence="5">Leaf</tissue>
    </source>
</reference>
<dbReference type="InterPro" id="IPR043128">
    <property type="entry name" value="Rev_trsase/Diguanyl_cyclase"/>
</dbReference>
<dbReference type="EMBL" id="SZYD01000004">
    <property type="protein sequence ID" value="KAD6453448.1"/>
    <property type="molecule type" value="Genomic_DNA"/>
</dbReference>
<dbReference type="Gene3D" id="3.30.420.10">
    <property type="entry name" value="Ribonuclease H-like superfamily/Ribonuclease H"/>
    <property type="match status" value="1"/>
</dbReference>
<dbReference type="CDD" id="cd01647">
    <property type="entry name" value="RT_LTR"/>
    <property type="match status" value="1"/>
</dbReference>
<dbReference type="Pfam" id="PF17919">
    <property type="entry name" value="RT_RNaseH_2"/>
    <property type="match status" value="1"/>
</dbReference>
<dbReference type="InterPro" id="IPR050951">
    <property type="entry name" value="Retrovirus_Pol_polyprotein"/>
</dbReference>
<gene>
    <name evidence="5" type="ORF">E3N88_08153</name>
</gene>
<dbReference type="InterPro" id="IPR041577">
    <property type="entry name" value="RT_RNaseH_2"/>
</dbReference>
<dbReference type="PANTHER" id="PTHR37984">
    <property type="entry name" value="PROTEIN CBG26694"/>
    <property type="match status" value="1"/>
</dbReference>
<dbReference type="Proteomes" id="UP000326396">
    <property type="component" value="Linkage Group LG12"/>
</dbReference>
<comment type="caution">
    <text evidence="5">The sequence shown here is derived from an EMBL/GenBank/DDBJ whole genome shotgun (WGS) entry which is preliminary data.</text>
</comment>
<dbReference type="OrthoDB" id="10055717at2759"/>
<dbReference type="Gene3D" id="1.10.340.70">
    <property type="match status" value="1"/>
</dbReference>
<dbReference type="GO" id="GO:0003676">
    <property type="term" value="F:nucleic acid binding"/>
    <property type="evidence" value="ECO:0007669"/>
    <property type="project" value="InterPro"/>
</dbReference>
<feature type="domain" description="Reverse transcriptase" evidence="2">
    <location>
        <begin position="219"/>
        <end position="284"/>
    </location>
</feature>
<dbReference type="SUPFAM" id="SSF53098">
    <property type="entry name" value="Ribonuclease H-like"/>
    <property type="match status" value="1"/>
</dbReference>
<dbReference type="InterPro" id="IPR000477">
    <property type="entry name" value="RT_dom"/>
</dbReference>
<feature type="domain" description="Reverse transcriptase/retrotransposon-derived protein RNase H-like" evidence="3">
    <location>
        <begin position="398"/>
        <end position="489"/>
    </location>
</feature>
<evidence type="ECO:0000256" key="1">
    <source>
        <dbReference type="ARBA" id="ARBA00023268"/>
    </source>
</evidence>
<evidence type="ECO:0008006" key="7">
    <source>
        <dbReference type="Google" id="ProtNLM"/>
    </source>
</evidence>
<evidence type="ECO:0000313" key="5">
    <source>
        <dbReference type="EMBL" id="KAD6453448.1"/>
    </source>
</evidence>
<dbReference type="PANTHER" id="PTHR37984:SF5">
    <property type="entry name" value="PROTEIN NYNRIN-LIKE"/>
    <property type="match status" value="1"/>
</dbReference>
<dbReference type="Gene3D" id="3.10.10.10">
    <property type="entry name" value="HIV Type 1 Reverse Transcriptase, subunit A, domain 1"/>
    <property type="match status" value="1"/>
</dbReference>
<evidence type="ECO:0000259" key="2">
    <source>
        <dbReference type="Pfam" id="PF00078"/>
    </source>
</evidence>
<dbReference type="InterPro" id="IPR041588">
    <property type="entry name" value="Integrase_H2C2"/>
</dbReference>
<dbReference type="InterPro" id="IPR036397">
    <property type="entry name" value="RNaseH_sf"/>
</dbReference>
<dbReference type="GO" id="GO:0003824">
    <property type="term" value="F:catalytic activity"/>
    <property type="evidence" value="ECO:0007669"/>
    <property type="project" value="UniProtKB-KW"/>
</dbReference>
<organism evidence="5 6">
    <name type="scientific">Mikania micrantha</name>
    <name type="common">bitter vine</name>
    <dbReference type="NCBI Taxonomy" id="192012"/>
    <lineage>
        <taxon>Eukaryota</taxon>
        <taxon>Viridiplantae</taxon>
        <taxon>Streptophyta</taxon>
        <taxon>Embryophyta</taxon>
        <taxon>Tracheophyta</taxon>
        <taxon>Spermatophyta</taxon>
        <taxon>Magnoliopsida</taxon>
        <taxon>eudicotyledons</taxon>
        <taxon>Gunneridae</taxon>
        <taxon>Pentapetalae</taxon>
        <taxon>asterids</taxon>
        <taxon>campanulids</taxon>
        <taxon>Asterales</taxon>
        <taxon>Asteraceae</taxon>
        <taxon>Asteroideae</taxon>
        <taxon>Heliantheae alliance</taxon>
        <taxon>Eupatorieae</taxon>
        <taxon>Mikania</taxon>
    </lineage>
</organism>
<name>A0A5N6PGG6_9ASTR</name>
<evidence type="ECO:0000313" key="6">
    <source>
        <dbReference type="Proteomes" id="UP000326396"/>
    </source>
</evidence>
<keyword evidence="1" id="KW-0511">Multifunctional enzyme</keyword>
<evidence type="ECO:0000259" key="3">
    <source>
        <dbReference type="Pfam" id="PF17919"/>
    </source>
</evidence>
<proteinExistence type="predicted"/>
<feature type="domain" description="Integrase zinc-binding" evidence="4">
    <location>
        <begin position="598"/>
        <end position="652"/>
    </location>
</feature>
<dbReference type="InterPro" id="IPR043502">
    <property type="entry name" value="DNA/RNA_pol_sf"/>
</dbReference>
<dbReference type="CDD" id="cd09274">
    <property type="entry name" value="RNase_HI_RT_Ty3"/>
    <property type="match status" value="1"/>
</dbReference>
<dbReference type="Pfam" id="PF00078">
    <property type="entry name" value="RVT_1"/>
    <property type="match status" value="1"/>
</dbReference>
<dbReference type="FunFam" id="3.30.70.270:FF:000020">
    <property type="entry name" value="Transposon Tf2-6 polyprotein-like Protein"/>
    <property type="match status" value="1"/>
</dbReference>
<dbReference type="Gene3D" id="3.30.70.270">
    <property type="match status" value="3"/>
</dbReference>
<dbReference type="SUPFAM" id="SSF56672">
    <property type="entry name" value="DNA/RNA polymerases"/>
    <property type="match status" value="1"/>
</dbReference>
<dbReference type="AlphaFoldDB" id="A0A5N6PGG6"/>
<evidence type="ECO:0000259" key="4">
    <source>
        <dbReference type="Pfam" id="PF17921"/>
    </source>
</evidence>
<protein>
    <recommendedName>
        <fullName evidence="7">Reverse transcriptase/retrotransposon-derived protein RNase H-like domain-containing protein</fullName>
    </recommendedName>
</protein>
<sequence>MADIIDGCHPYFVGETTEFCFVCDRYEQNHEFELMEEVKVLERMAKQDGRPPWTCQVENLPSQISYGLKPSIVSPPKVELKELPKHLKYAFLGEDQTLPVIIASHLEKEQEEALLRVLKDHKAAIGWSIADLTGISPSIVMHKIITDADAKPARDTQQRLNPNMREVVKKEVIKWLDAGIIYPISDSLWVSLTQMVPKKAGIQIVQSESGEQIATRPVTGWRVCIDYRKLNAATSKDHFPLPFIDQIVENLSGQKFYFFLDGYSGYNQIAIHPDDQEKATFTCPFDDFSVFGSSFDSCLNDLSKVLKRCVETNLVLSWEKSHFMVQEGIVLGHVVSSRGIEIDRAKISVISTLPPPTNVKGVHSFLVRVGFYRRFIKGFSVITKPLCNLLLKDVPFEFNEECLKAFNVLKEQLVQAPILQSPDWTKPFEIMCDASDFAIGAVLGQRVDKKPVVIYYASKTLSDAQLNYTTTEKELLAVDAKPRLIRWILRLQEFDLEIRDKKGCENVVADHLSRIPAEHQEVTPDINEQFPDEYLMSISFGPWYANFANYLAASTLPENWNKRRRQQFYAQVKHYIWDEPYLFKIGADQIIRICVLENEVSDVLKHAHSSACGGHFSGQKTGHRVLNCGFYWPTLFKDAFDYAKNCVNCQKMGGISKRNEMPMQPILIVDIFDVEAIATKTNDHAVVCKFVQSNIFARFGIPHVIISDGDLTLKTFNLENFLNAYRKDWSTKLDDALWAYRTAFKTPIGTTPYRLVYGRGCHLPMELAHRALWAVKQVNMDYNDAGAHWKLKLCELEELHDEAYDCASSYKDKMKAVHDAKIKKQTFEEGQKVWLFNSRLKLFSGKLKSKWIGPFVTTKVGKFGDIEIEDIQDQRSKW</sequence>
<accession>A0A5N6PGG6</accession>
<dbReference type="Pfam" id="PF17921">
    <property type="entry name" value="Integrase_H2C2"/>
    <property type="match status" value="1"/>
</dbReference>
<dbReference type="InterPro" id="IPR012337">
    <property type="entry name" value="RNaseH-like_sf"/>
</dbReference>